<keyword evidence="4" id="KW-1185">Reference proteome</keyword>
<sequence length="710" mass="77939">MVLELQPALPSDSDRIATIHLLAFDSNPLLHAQFPTPASLTALHSILRQETLHAIQNTKDTNAILIVKDTNLEKQEQIIAFAKWDLPTGKKVVLHERVTWPDFCRREWLDGYHELAEAAKERVMGSAKCYRLTFVGTLPKHQGRGAGTLLSKWGVQKAKDDNLPVYLESTIAASPLYRRLGFVALDGLSMVLPGNGPDGGPNIYEEIGMLKTPEGSDMDRWDSSLNISSLVLDYEAGIKPQHVIQAVYDRIEAYKAIQPSVWIHLQPFGEAMRAAMEISIKWPDSDKRPPLWGVPFSVKDSINIAGIQTTTGCPALAFTPTESAPVSQHCINAGGLFIGKTNMEQLATGMTGCRSAFGTLHSTFSKAHCVGGSSSGSAVSVSAGLVSFSLGSDTAGSIRVPALFNGVVGFKPTKGTVSARGVSPASLHQDCVSFLTTDVLDAERVWNVCKGFDKSDVFAKLPSQMQTSRLDPGKQQRSLKFRFGVPPPSALEICSPIYRKIFLQVIEALQNNGGESVDLDWEPFERANELLYNSSFVEERLTMFPEGWLDENKQKLHPVTRQVFEAIQARKGTAVNLFRDLHKQAEYVREVQDILTLKEVEEGVDEITLIIVPTTPFHPMIKEVEEDPIAINGRLGSFAHFGNVLDLVGVAIPCGRYESHVLNEAGKKVELLFGVTVLTGMGFDGELLKLVGEWEEWFDDIGSVDGGSRE</sequence>
<dbReference type="AlphaFoldDB" id="A0A1E1JXE9"/>
<organism evidence="3 4">
    <name type="scientific">Rhynchosporium graminicola</name>
    <dbReference type="NCBI Taxonomy" id="2792576"/>
    <lineage>
        <taxon>Eukaryota</taxon>
        <taxon>Fungi</taxon>
        <taxon>Dikarya</taxon>
        <taxon>Ascomycota</taxon>
        <taxon>Pezizomycotina</taxon>
        <taxon>Leotiomycetes</taxon>
        <taxon>Helotiales</taxon>
        <taxon>Ploettnerulaceae</taxon>
        <taxon>Rhynchosporium</taxon>
    </lineage>
</organism>
<dbReference type="Gene3D" id="3.90.1300.10">
    <property type="entry name" value="Amidase signature (AS) domain"/>
    <property type="match status" value="1"/>
</dbReference>
<dbReference type="EMBL" id="FJUW01000004">
    <property type="protein sequence ID" value="CZS90528.1"/>
    <property type="molecule type" value="Genomic_DNA"/>
</dbReference>
<dbReference type="InterPro" id="IPR036928">
    <property type="entry name" value="AS_sf"/>
</dbReference>
<dbReference type="GO" id="GO:0016747">
    <property type="term" value="F:acyltransferase activity, transferring groups other than amino-acyl groups"/>
    <property type="evidence" value="ECO:0007669"/>
    <property type="project" value="InterPro"/>
</dbReference>
<evidence type="ECO:0000313" key="4">
    <source>
        <dbReference type="Proteomes" id="UP000178129"/>
    </source>
</evidence>
<dbReference type="InterPro" id="IPR023631">
    <property type="entry name" value="Amidase_dom"/>
</dbReference>
<dbReference type="SUPFAM" id="SSF55729">
    <property type="entry name" value="Acyl-CoA N-acyltransferases (Nat)"/>
    <property type="match status" value="1"/>
</dbReference>
<dbReference type="STRING" id="914237.A0A1E1JXE9"/>
<dbReference type="Gene3D" id="3.40.630.30">
    <property type="match status" value="1"/>
</dbReference>
<dbReference type="Proteomes" id="UP000178129">
    <property type="component" value="Unassembled WGS sequence"/>
</dbReference>
<dbReference type="PANTHER" id="PTHR11895">
    <property type="entry name" value="TRANSAMIDASE"/>
    <property type="match status" value="1"/>
</dbReference>
<name>A0A1E1JXE9_9HELO</name>
<proteinExistence type="inferred from homology"/>
<dbReference type="PROSITE" id="PS51186">
    <property type="entry name" value="GNAT"/>
    <property type="match status" value="1"/>
</dbReference>
<dbReference type="Gene3D" id="1.20.58.1700">
    <property type="match status" value="1"/>
</dbReference>
<dbReference type="SUPFAM" id="SSF75304">
    <property type="entry name" value="Amidase signature (AS) enzymes"/>
    <property type="match status" value="1"/>
</dbReference>
<protein>
    <submittedName>
        <fullName evidence="3">Related to DUR1,2-urea amidolyase</fullName>
    </submittedName>
</protein>
<dbReference type="InParanoid" id="A0A1E1JXE9"/>
<dbReference type="InterPro" id="IPR000182">
    <property type="entry name" value="GNAT_dom"/>
</dbReference>
<evidence type="ECO:0000313" key="3">
    <source>
        <dbReference type="EMBL" id="CZS90528.1"/>
    </source>
</evidence>
<dbReference type="InterPro" id="IPR016181">
    <property type="entry name" value="Acyl_CoA_acyltransferase"/>
</dbReference>
<comment type="similarity">
    <text evidence="1">Belongs to the amidase family.</text>
</comment>
<reference evidence="4" key="1">
    <citation type="submission" date="2016-03" db="EMBL/GenBank/DDBJ databases">
        <authorList>
            <person name="Ploux O."/>
        </authorList>
    </citation>
    <scope>NUCLEOTIDE SEQUENCE [LARGE SCALE GENOMIC DNA]</scope>
    <source>
        <strain evidence="4">UK7</strain>
    </source>
</reference>
<comment type="caution">
    <text evidence="3">The sequence shown here is derived from an EMBL/GenBank/DDBJ whole genome shotgun (WGS) entry which is preliminary data.</text>
</comment>
<feature type="domain" description="N-acetyltransferase" evidence="2">
    <location>
        <begin position="76"/>
        <end position="214"/>
    </location>
</feature>
<accession>A0A1E1JXE9</accession>
<dbReference type="PROSITE" id="PS00571">
    <property type="entry name" value="AMIDASES"/>
    <property type="match status" value="1"/>
</dbReference>
<evidence type="ECO:0000259" key="2">
    <source>
        <dbReference type="PROSITE" id="PS51186"/>
    </source>
</evidence>
<gene>
    <name evidence="3" type="ORF">RCO7_06869</name>
</gene>
<dbReference type="Pfam" id="PF01425">
    <property type="entry name" value="Amidase"/>
    <property type="match status" value="1"/>
</dbReference>
<dbReference type="Pfam" id="PF00583">
    <property type="entry name" value="Acetyltransf_1"/>
    <property type="match status" value="1"/>
</dbReference>
<evidence type="ECO:0000256" key="1">
    <source>
        <dbReference type="ARBA" id="ARBA00009199"/>
    </source>
</evidence>
<dbReference type="PANTHER" id="PTHR11895:SF169">
    <property type="entry name" value="GLUTAMYL-TRNA(GLN) AMIDOTRANSFERASE"/>
    <property type="match status" value="1"/>
</dbReference>
<dbReference type="InterPro" id="IPR020556">
    <property type="entry name" value="Amidase_CS"/>
</dbReference>
<dbReference type="InterPro" id="IPR000120">
    <property type="entry name" value="Amidase"/>
</dbReference>